<dbReference type="Proteomes" id="UP000248168">
    <property type="component" value="Unassembled WGS sequence"/>
</dbReference>
<dbReference type="NCBIfam" id="TIGR01140">
    <property type="entry name" value="L_thr_O3P_dcar"/>
    <property type="match status" value="1"/>
</dbReference>
<evidence type="ECO:0000256" key="1">
    <source>
        <dbReference type="ARBA" id="ARBA00001933"/>
    </source>
</evidence>
<keyword evidence="6" id="KW-0663">Pyridoxal phosphate</keyword>
<evidence type="ECO:0000313" key="12">
    <source>
        <dbReference type="Proteomes" id="UP000248168"/>
    </source>
</evidence>
<dbReference type="FunCoup" id="A0A330LC08">
    <property type="interactions" value="459"/>
</dbReference>
<dbReference type="PANTHER" id="PTHR42885">
    <property type="entry name" value="HISTIDINOL-PHOSPHATE AMINOTRANSFERASE-RELATED"/>
    <property type="match status" value="1"/>
</dbReference>
<keyword evidence="5" id="KW-0169">Cobalamin biosynthesis</keyword>
<keyword evidence="7 11" id="KW-0456">Lyase</keyword>
<comment type="function">
    <text evidence="2">Decarboxylates L-threonine-O-3-phosphate to yield (R)-1-amino-2-propanol O-2-phosphate, the precursor for the linkage between the nucleotide loop and the corrin ring in cobalamin.</text>
</comment>
<dbReference type="InterPro" id="IPR015422">
    <property type="entry name" value="PyrdxlP-dep_Trfase_small"/>
</dbReference>
<feature type="domain" description="Aminotransferase class I/classII large" evidence="10">
    <location>
        <begin position="26"/>
        <end position="361"/>
    </location>
</feature>
<evidence type="ECO:0000256" key="2">
    <source>
        <dbReference type="ARBA" id="ARBA00003444"/>
    </source>
</evidence>
<dbReference type="UniPathway" id="UPA00148"/>
<sequence length="370" mass="41062">MAPIKKPVHGGDVHAASRELGRDVTELVDFSASINPLGPSPKVWRAITGARHLVPHYPDPECWELRQALASRWRIEPARILMGNGSIELIYALPRALKINHLVLVQPTFSEYAASMARTGGRVTAMYADRDEQYALPIDRLCRLLERPAKGSRTPDGILLCNPNSPTGQACGADDVMKLARAAQRRGVWLIIDETFADYCPERSILPLASAWSRVVVLRSLTKFYGLPGLRVGYAVTAPAVIQQLRRELPPWSVNAMGQAAALAALRDTAHARKSLRFVEKERTRMAKELAGLLGCTLFPAHANFLFMELPRGWHGKKLTEQLRREGLLIRDCSSVPGANRRSIRIAVRSRQDNDRLLKALSGMLSESRS</sequence>
<dbReference type="InterPro" id="IPR015424">
    <property type="entry name" value="PyrdxlP-dep_Trfase"/>
</dbReference>
<evidence type="ECO:0000259" key="10">
    <source>
        <dbReference type="Pfam" id="PF00155"/>
    </source>
</evidence>
<dbReference type="RefSeq" id="WP_181416925.1">
    <property type="nucleotide sequence ID" value="NZ_OUNR01000020.1"/>
</dbReference>
<dbReference type="Gene3D" id="3.90.1150.10">
    <property type="entry name" value="Aspartate Aminotransferase, domain 1"/>
    <property type="match status" value="1"/>
</dbReference>
<evidence type="ECO:0000313" key="11">
    <source>
        <dbReference type="EMBL" id="SPP66469.1"/>
    </source>
</evidence>
<evidence type="ECO:0000256" key="5">
    <source>
        <dbReference type="ARBA" id="ARBA00022573"/>
    </source>
</evidence>
<dbReference type="AlphaFoldDB" id="A0A330LC08"/>
<evidence type="ECO:0000256" key="6">
    <source>
        <dbReference type="ARBA" id="ARBA00022898"/>
    </source>
</evidence>
<evidence type="ECO:0000256" key="7">
    <source>
        <dbReference type="ARBA" id="ARBA00023239"/>
    </source>
</evidence>
<dbReference type="CDD" id="cd00609">
    <property type="entry name" value="AAT_like"/>
    <property type="match status" value="1"/>
</dbReference>
<evidence type="ECO:0000256" key="3">
    <source>
        <dbReference type="ARBA" id="ARBA00004953"/>
    </source>
</evidence>
<accession>A0A330LC08</accession>
<evidence type="ECO:0000256" key="9">
    <source>
        <dbReference type="ARBA" id="ARBA00048531"/>
    </source>
</evidence>
<comment type="pathway">
    <text evidence="3">Cofactor biosynthesis; adenosylcobalamin biosynthesis.</text>
</comment>
<proteinExistence type="predicted"/>
<dbReference type="InterPro" id="IPR005860">
    <property type="entry name" value="CobD"/>
</dbReference>
<dbReference type="Gene3D" id="3.40.640.10">
    <property type="entry name" value="Type I PLP-dependent aspartate aminotransferase-like (Major domain)"/>
    <property type="match status" value="1"/>
</dbReference>
<dbReference type="PROSITE" id="PS00105">
    <property type="entry name" value="AA_TRANSFER_CLASS_1"/>
    <property type="match status" value="1"/>
</dbReference>
<evidence type="ECO:0000256" key="8">
    <source>
        <dbReference type="ARBA" id="ARBA00029996"/>
    </source>
</evidence>
<dbReference type="InterPro" id="IPR004838">
    <property type="entry name" value="NHTrfase_class1_PyrdxlP-BS"/>
</dbReference>
<name>A0A330LC08_9BACT</name>
<reference evidence="12" key="1">
    <citation type="submission" date="2018-04" db="EMBL/GenBank/DDBJ databases">
        <authorList>
            <person name="Lucker S."/>
            <person name="Sakoula D."/>
        </authorList>
    </citation>
    <scope>NUCLEOTIDE SEQUENCE [LARGE SCALE GENOMIC DNA]</scope>
</reference>
<dbReference type="GO" id="GO:0030170">
    <property type="term" value="F:pyridoxal phosphate binding"/>
    <property type="evidence" value="ECO:0007669"/>
    <property type="project" value="InterPro"/>
</dbReference>
<comment type="catalytic activity">
    <reaction evidence="9">
        <text>O-phospho-L-threonine + H(+) = (R)-1-aminopropan-2-yl phosphate + CO2</text>
        <dbReference type="Rhea" id="RHEA:11492"/>
        <dbReference type="ChEBI" id="CHEBI:15378"/>
        <dbReference type="ChEBI" id="CHEBI:16526"/>
        <dbReference type="ChEBI" id="CHEBI:58563"/>
        <dbReference type="ChEBI" id="CHEBI:58675"/>
        <dbReference type="EC" id="4.1.1.81"/>
    </reaction>
</comment>
<dbReference type="SUPFAM" id="SSF53383">
    <property type="entry name" value="PLP-dependent transferases"/>
    <property type="match status" value="1"/>
</dbReference>
<comment type="cofactor">
    <cofactor evidence="1">
        <name>pyridoxal 5'-phosphate</name>
        <dbReference type="ChEBI" id="CHEBI:597326"/>
    </cofactor>
</comment>
<evidence type="ECO:0000256" key="4">
    <source>
        <dbReference type="ARBA" id="ARBA00012285"/>
    </source>
</evidence>
<dbReference type="EMBL" id="OUNR01000020">
    <property type="protein sequence ID" value="SPP66469.1"/>
    <property type="molecule type" value="Genomic_DNA"/>
</dbReference>
<dbReference type="GO" id="GO:0009236">
    <property type="term" value="P:cobalamin biosynthetic process"/>
    <property type="evidence" value="ECO:0007669"/>
    <property type="project" value="UniProtKB-UniPathway"/>
</dbReference>
<protein>
    <recommendedName>
        <fullName evidence="4">threonine-phosphate decarboxylase</fullName>
        <ecNumber evidence="4">4.1.1.81</ecNumber>
    </recommendedName>
    <alternativeName>
        <fullName evidence="8">L-threonine-O-3-phosphate decarboxylase</fullName>
    </alternativeName>
</protein>
<gene>
    <name evidence="11" type="primary">cobD</name>
    <name evidence="11" type="ORF">NITLEN_70059</name>
</gene>
<dbReference type="PANTHER" id="PTHR42885:SF1">
    <property type="entry name" value="THREONINE-PHOSPHATE DECARBOXYLASE"/>
    <property type="match status" value="1"/>
</dbReference>
<dbReference type="Pfam" id="PF00155">
    <property type="entry name" value="Aminotran_1_2"/>
    <property type="match status" value="1"/>
</dbReference>
<keyword evidence="12" id="KW-1185">Reference proteome</keyword>
<dbReference type="GO" id="GO:0048472">
    <property type="term" value="F:threonine-phosphate decarboxylase activity"/>
    <property type="evidence" value="ECO:0007669"/>
    <property type="project" value="UniProtKB-EC"/>
</dbReference>
<dbReference type="InterPro" id="IPR004839">
    <property type="entry name" value="Aminotransferase_I/II_large"/>
</dbReference>
<dbReference type="InterPro" id="IPR015421">
    <property type="entry name" value="PyrdxlP-dep_Trfase_major"/>
</dbReference>
<dbReference type="EC" id="4.1.1.81" evidence="4"/>
<organism evidence="11 12">
    <name type="scientific">Nitrospira lenta</name>
    <dbReference type="NCBI Taxonomy" id="1436998"/>
    <lineage>
        <taxon>Bacteria</taxon>
        <taxon>Pseudomonadati</taxon>
        <taxon>Nitrospirota</taxon>
        <taxon>Nitrospiria</taxon>
        <taxon>Nitrospirales</taxon>
        <taxon>Nitrospiraceae</taxon>
        <taxon>Nitrospira</taxon>
    </lineage>
</organism>
<dbReference type="InParanoid" id="A0A330LC08"/>